<reference evidence="2" key="1">
    <citation type="submission" date="2022-01" db="EMBL/GenBank/DDBJ databases">
        <title>Genome-Based Taxonomic Classification of the Phylum Actinobacteria.</title>
        <authorList>
            <person name="Gao Y."/>
        </authorList>
    </citation>
    <scope>NUCLEOTIDE SEQUENCE</scope>
    <source>
        <strain evidence="2">KLBMP 8922</strain>
    </source>
</reference>
<dbReference type="InterPro" id="IPR001242">
    <property type="entry name" value="Condensation_dom"/>
</dbReference>
<dbReference type="Pfam" id="PF00668">
    <property type="entry name" value="Condensation"/>
    <property type="match status" value="1"/>
</dbReference>
<dbReference type="InterPro" id="IPR023213">
    <property type="entry name" value="CAT-like_dom_sf"/>
</dbReference>
<dbReference type="GO" id="GO:0003824">
    <property type="term" value="F:catalytic activity"/>
    <property type="evidence" value="ECO:0007669"/>
    <property type="project" value="InterPro"/>
</dbReference>
<dbReference type="GO" id="GO:0044550">
    <property type="term" value="P:secondary metabolite biosynthetic process"/>
    <property type="evidence" value="ECO:0007669"/>
    <property type="project" value="TreeGrafter"/>
</dbReference>
<evidence type="ECO:0000313" key="3">
    <source>
        <dbReference type="Proteomes" id="UP001165378"/>
    </source>
</evidence>
<dbReference type="GO" id="GO:0031177">
    <property type="term" value="F:phosphopantetheine binding"/>
    <property type="evidence" value="ECO:0007669"/>
    <property type="project" value="TreeGrafter"/>
</dbReference>
<dbReference type="Gene3D" id="3.30.559.30">
    <property type="entry name" value="Nonribosomal peptide synthetase, condensation domain"/>
    <property type="match status" value="1"/>
</dbReference>
<dbReference type="Gene3D" id="3.30.559.10">
    <property type="entry name" value="Chloramphenicol acetyltransferase-like domain"/>
    <property type="match status" value="1"/>
</dbReference>
<keyword evidence="3" id="KW-1185">Reference proteome</keyword>
<sequence>MLHLIEQGFPSTGFTIPFAFRVTGALDTGVLREAVALLARRHEALRTRVVDTEQGPRAIADAEPQEMVTIAAGDPDELLEAQFSRSFAAATEHPLRVLVVPAGDGEWVVGIHLHHLSGDAWTLGVLMRDLGHFYGELAAGRSPEAEDGRLQQIDFAAWERDAVAQNVFTEEIAYWKEQLAGSAGMPLDAHSPSYSGICQPSVVGYLRVPLTDDLAAFCARERVTPYPVVFAAMAAVLCGETGRTDLSVTSAMDNRMYPGVEETAGYFANTVFLRAQLDEAMREGSAGFDVLLKQAAEACSGAFAHQQVPYLDLMAHAETGLGVGRPVILFQYFSQEFGAPELAGCRTEALVDDAARRRLLTSPSGLRVVVSRRGAGFCAEFVWQPELWSEEYIGAMADRFGAAVRAACADRHVPLRDLIGGEQAR</sequence>
<dbReference type="EMBL" id="JAKFHA010000002">
    <property type="protein sequence ID" value="MCF2526702.1"/>
    <property type="molecule type" value="Genomic_DNA"/>
</dbReference>
<evidence type="ECO:0000313" key="2">
    <source>
        <dbReference type="EMBL" id="MCF2526702.1"/>
    </source>
</evidence>
<accession>A0AA41PW45</accession>
<feature type="domain" description="Condensation" evidence="1">
    <location>
        <begin position="11"/>
        <end position="417"/>
    </location>
</feature>
<evidence type="ECO:0000259" key="1">
    <source>
        <dbReference type="Pfam" id="PF00668"/>
    </source>
</evidence>
<name>A0AA41PW45_9ACTN</name>
<dbReference type="RefSeq" id="WP_235050840.1">
    <property type="nucleotide sequence ID" value="NZ_JAKFHA010000002.1"/>
</dbReference>
<protein>
    <submittedName>
        <fullName evidence="2">Condensation domain-containing protein</fullName>
    </submittedName>
</protein>
<dbReference type="GO" id="GO:0043041">
    <property type="term" value="P:amino acid activation for nonribosomal peptide biosynthetic process"/>
    <property type="evidence" value="ECO:0007669"/>
    <property type="project" value="TreeGrafter"/>
</dbReference>
<dbReference type="AlphaFoldDB" id="A0AA41PW45"/>
<gene>
    <name evidence="2" type="ORF">LZ495_05635</name>
</gene>
<dbReference type="PANTHER" id="PTHR45527:SF1">
    <property type="entry name" value="FATTY ACID SYNTHASE"/>
    <property type="match status" value="1"/>
</dbReference>
<dbReference type="PANTHER" id="PTHR45527">
    <property type="entry name" value="NONRIBOSOMAL PEPTIDE SYNTHETASE"/>
    <property type="match status" value="1"/>
</dbReference>
<dbReference type="Proteomes" id="UP001165378">
    <property type="component" value="Unassembled WGS sequence"/>
</dbReference>
<dbReference type="SUPFAM" id="SSF52777">
    <property type="entry name" value="CoA-dependent acyltransferases"/>
    <property type="match status" value="2"/>
</dbReference>
<dbReference type="GO" id="GO:0008610">
    <property type="term" value="P:lipid biosynthetic process"/>
    <property type="evidence" value="ECO:0007669"/>
    <property type="project" value="UniProtKB-ARBA"/>
</dbReference>
<comment type="caution">
    <text evidence="2">The sequence shown here is derived from an EMBL/GenBank/DDBJ whole genome shotgun (WGS) entry which is preliminary data.</text>
</comment>
<dbReference type="GO" id="GO:0005737">
    <property type="term" value="C:cytoplasm"/>
    <property type="evidence" value="ECO:0007669"/>
    <property type="project" value="TreeGrafter"/>
</dbReference>
<organism evidence="2 3">
    <name type="scientific">Yinghuangia soli</name>
    <dbReference type="NCBI Taxonomy" id="2908204"/>
    <lineage>
        <taxon>Bacteria</taxon>
        <taxon>Bacillati</taxon>
        <taxon>Actinomycetota</taxon>
        <taxon>Actinomycetes</taxon>
        <taxon>Kitasatosporales</taxon>
        <taxon>Streptomycetaceae</taxon>
        <taxon>Yinghuangia</taxon>
    </lineage>
</organism>
<proteinExistence type="predicted"/>